<accession>A0ABW0U2C5</accession>
<keyword evidence="4 5" id="KW-0378">Hydrolase</keyword>
<name>A0ABW0U2C5_9BACL</name>
<sequence>MNVNELTAKPIEATKDKKKSQDSVLSWVKFILLIIGLFLVFRYAIGITVISGNSMAPTLGNKDIIVMNNMFFTPDRDDIVQFRDIHGFDAIKRIIALPNDTVEIVEGSVYVNGDKVKEAYSTGFPNDMEVVKVTENSYFVMGDNRTPGESLDSRNSEFGFLPKERIKGKLVFSLYPLGFK</sequence>
<dbReference type="CDD" id="cd06530">
    <property type="entry name" value="S26_SPase_I"/>
    <property type="match status" value="1"/>
</dbReference>
<dbReference type="InterPro" id="IPR000223">
    <property type="entry name" value="Pept_S26A_signal_pept_1"/>
</dbReference>
<proteinExistence type="inferred from homology"/>
<dbReference type="EMBL" id="JBHSNP010000029">
    <property type="protein sequence ID" value="MFC5604786.1"/>
    <property type="molecule type" value="Genomic_DNA"/>
</dbReference>
<keyword evidence="5" id="KW-0812">Transmembrane</keyword>
<evidence type="ECO:0000313" key="7">
    <source>
        <dbReference type="EMBL" id="MFC5604786.1"/>
    </source>
</evidence>
<evidence type="ECO:0000259" key="6">
    <source>
        <dbReference type="Pfam" id="PF10502"/>
    </source>
</evidence>
<dbReference type="PROSITE" id="PS00501">
    <property type="entry name" value="SPASE_I_1"/>
    <property type="match status" value="1"/>
</dbReference>
<evidence type="ECO:0000256" key="4">
    <source>
        <dbReference type="ARBA" id="ARBA00022801"/>
    </source>
</evidence>
<dbReference type="EC" id="3.4.21.89" evidence="5"/>
<dbReference type="SUPFAM" id="SSF51306">
    <property type="entry name" value="LexA/Signal peptidase"/>
    <property type="match status" value="1"/>
</dbReference>
<comment type="subcellular location">
    <subcellularLocation>
        <location evidence="1">Cell membrane</location>
        <topology evidence="1">Single-pass type II membrane protein</topology>
    </subcellularLocation>
    <subcellularLocation>
        <location evidence="5">Membrane</location>
        <topology evidence="5">Single-pass type II membrane protein</topology>
    </subcellularLocation>
</comment>
<evidence type="ECO:0000256" key="1">
    <source>
        <dbReference type="ARBA" id="ARBA00004401"/>
    </source>
</evidence>
<dbReference type="Pfam" id="PF10502">
    <property type="entry name" value="Peptidase_S26"/>
    <property type="match status" value="1"/>
</dbReference>
<comment type="caution">
    <text evidence="7">The sequence shown here is derived from an EMBL/GenBank/DDBJ whole genome shotgun (WGS) entry which is preliminary data.</text>
</comment>
<feature type="transmembrane region" description="Helical" evidence="5">
    <location>
        <begin position="24"/>
        <end position="45"/>
    </location>
</feature>
<evidence type="ECO:0000256" key="3">
    <source>
        <dbReference type="ARBA" id="ARBA00022670"/>
    </source>
</evidence>
<gene>
    <name evidence="7" type="primary">lepB</name>
    <name evidence="7" type="ORF">ACFPTP_16240</name>
</gene>
<keyword evidence="8" id="KW-1185">Reference proteome</keyword>
<keyword evidence="5" id="KW-1133">Transmembrane helix</keyword>
<dbReference type="InterPro" id="IPR019756">
    <property type="entry name" value="Pept_S26A_signal_pept_1_Ser-AS"/>
</dbReference>
<dbReference type="NCBIfam" id="TIGR02227">
    <property type="entry name" value="sigpep_I_bact"/>
    <property type="match status" value="1"/>
</dbReference>
<dbReference type="GO" id="GO:0009003">
    <property type="term" value="F:signal peptidase activity"/>
    <property type="evidence" value="ECO:0007669"/>
    <property type="project" value="UniProtKB-EC"/>
</dbReference>
<comment type="similarity">
    <text evidence="2 5">Belongs to the peptidase S26 family.</text>
</comment>
<protein>
    <recommendedName>
        <fullName evidence="5">Signal peptidase I</fullName>
        <ecNumber evidence="5">3.4.21.89</ecNumber>
    </recommendedName>
</protein>
<dbReference type="PRINTS" id="PR00727">
    <property type="entry name" value="LEADERPTASE"/>
</dbReference>
<reference evidence="8" key="1">
    <citation type="journal article" date="2019" name="Int. J. Syst. Evol. Microbiol.">
        <title>The Global Catalogue of Microorganisms (GCM) 10K type strain sequencing project: providing services to taxonomists for standard genome sequencing and annotation.</title>
        <authorList>
            <consortium name="The Broad Institute Genomics Platform"/>
            <consortium name="The Broad Institute Genome Sequencing Center for Infectious Disease"/>
            <person name="Wu L."/>
            <person name="Ma J."/>
        </authorList>
    </citation>
    <scope>NUCLEOTIDE SEQUENCE [LARGE SCALE GENOMIC DNA]</scope>
    <source>
        <strain evidence="8">KACC 11299</strain>
    </source>
</reference>
<feature type="domain" description="Peptidase S26" evidence="6">
    <location>
        <begin position="25"/>
        <end position="174"/>
    </location>
</feature>
<keyword evidence="5" id="KW-0472">Membrane</keyword>
<dbReference type="InterPro" id="IPR019533">
    <property type="entry name" value="Peptidase_S26"/>
</dbReference>
<evidence type="ECO:0000313" key="8">
    <source>
        <dbReference type="Proteomes" id="UP001596071"/>
    </source>
</evidence>
<keyword evidence="3 5" id="KW-0645">Protease</keyword>
<evidence type="ECO:0000256" key="5">
    <source>
        <dbReference type="RuleBase" id="RU362042"/>
    </source>
</evidence>
<dbReference type="Gene3D" id="2.10.109.10">
    <property type="entry name" value="Umud Fragment, subunit A"/>
    <property type="match status" value="1"/>
</dbReference>
<organism evidence="7 8">
    <name type="scientific">Sporosarcina koreensis</name>
    <dbReference type="NCBI Taxonomy" id="334735"/>
    <lineage>
        <taxon>Bacteria</taxon>
        <taxon>Bacillati</taxon>
        <taxon>Bacillota</taxon>
        <taxon>Bacilli</taxon>
        <taxon>Bacillales</taxon>
        <taxon>Caryophanaceae</taxon>
        <taxon>Sporosarcina</taxon>
    </lineage>
</organism>
<dbReference type="Proteomes" id="UP001596071">
    <property type="component" value="Unassembled WGS sequence"/>
</dbReference>
<comment type="catalytic activity">
    <reaction evidence="5">
        <text>Cleavage of hydrophobic, N-terminal signal or leader sequences from secreted and periplasmic proteins.</text>
        <dbReference type="EC" id="3.4.21.89"/>
    </reaction>
</comment>
<dbReference type="PANTHER" id="PTHR43390:SF1">
    <property type="entry name" value="CHLOROPLAST PROCESSING PEPTIDASE"/>
    <property type="match status" value="1"/>
</dbReference>
<dbReference type="InterPro" id="IPR036286">
    <property type="entry name" value="LexA/Signal_pep-like_sf"/>
</dbReference>
<dbReference type="PANTHER" id="PTHR43390">
    <property type="entry name" value="SIGNAL PEPTIDASE I"/>
    <property type="match status" value="1"/>
</dbReference>
<dbReference type="RefSeq" id="WP_381446959.1">
    <property type="nucleotide sequence ID" value="NZ_JBHSNP010000029.1"/>
</dbReference>
<evidence type="ECO:0000256" key="2">
    <source>
        <dbReference type="ARBA" id="ARBA00009370"/>
    </source>
</evidence>